<name>A0A3B5ZMX3_WHEAT</name>
<reference evidence="2" key="2">
    <citation type="submission" date="2018-10" db="UniProtKB">
        <authorList>
            <consortium name="EnsemblPlants"/>
        </authorList>
    </citation>
    <scope>IDENTIFICATION</scope>
</reference>
<dbReference type="Gramene" id="TraesCS1D02G030200.1">
    <property type="protein sequence ID" value="TraesCS1D02G030200.1.cds1"/>
    <property type="gene ID" value="TraesCS1D02G030200"/>
</dbReference>
<evidence type="ECO:0000313" key="2">
    <source>
        <dbReference type="EnsemblPlants" id="TraesCS1D02G030200.1.cds1"/>
    </source>
</evidence>
<evidence type="ECO:0000313" key="3">
    <source>
        <dbReference type="Proteomes" id="UP000019116"/>
    </source>
</evidence>
<reference evidence="2" key="1">
    <citation type="submission" date="2018-08" db="EMBL/GenBank/DDBJ databases">
        <authorList>
            <person name="Rossello M."/>
        </authorList>
    </citation>
    <scope>NUCLEOTIDE SEQUENCE [LARGE SCALE GENOMIC DNA]</scope>
    <source>
        <strain evidence="2">cv. Chinese Spring</strain>
    </source>
</reference>
<protein>
    <submittedName>
        <fullName evidence="2">Uncharacterized protein</fullName>
    </submittedName>
</protein>
<dbReference type="Proteomes" id="UP000019116">
    <property type="component" value="Chromosome 1D"/>
</dbReference>
<feature type="region of interest" description="Disordered" evidence="1">
    <location>
        <begin position="22"/>
        <end position="78"/>
    </location>
</feature>
<dbReference type="AlphaFoldDB" id="A0A3B5ZMX3"/>
<organism evidence="2">
    <name type="scientific">Triticum aestivum</name>
    <name type="common">Wheat</name>
    <dbReference type="NCBI Taxonomy" id="4565"/>
    <lineage>
        <taxon>Eukaryota</taxon>
        <taxon>Viridiplantae</taxon>
        <taxon>Streptophyta</taxon>
        <taxon>Embryophyta</taxon>
        <taxon>Tracheophyta</taxon>
        <taxon>Spermatophyta</taxon>
        <taxon>Magnoliopsida</taxon>
        <taxon>Liliopsida</taxon>
        <taxon>Poales</taxon>
        <taxon>Poaceae</taxon>
        <taxon>BOP clade</taxon>
        <taxon>Pooideae</taxon>
        <taxon>Triticodae</taxon>
        <taxon>Triticeae</taxon>
        <taxon>Triticinae</taxon>
        <taxon>Triticum</taxon>
    </lineage>
</organism>
<accession>A0A3B5ZMX3</accession>
<keyword evidence="3" id="KW-1185">Reference proteome</keyword>
<evidence type="ECO:0000256" key="1">
    <source>
        <dbReference type="SAM" id="MobiDB-lite"/>
    </source>
</evidence>
<sequence>MDDLVNSLRGLFSLVFFRHLPHPTPPHPTQPPKKPTPNKKNPSTPSFVAHSHRSHLSFPPPPRENSIDPHPSLPTPIDHCHHRRRILRPTAIPLVRRCRHSARTVHPSRMPPPSPIAVARAWSSCAMGHERHGIHGRQEGTLGLGRGRLIGTRGRHVGRRQRLMDMPSALYAAAHDRITTPPAEDDASVPGRRLLHARWGCLSMH</sequence>
<proteinExistence type="predicted"/>
<dbReference type="EnsemblPlants" id="TraesCS1D02G030200.1">
    <property type="protein sequence ID" value="TraesCS1D02G030200.1.cds1"/>
    <property type="gene ID" value="TraesCS1D02G030200"/>
</dbReference>
<feature type="compositionally biased region" description="Pro residues" evidence="1">
    <location>
        <begin position="22"/>
        <end position="35"/>
    </location>
</feature>